<organism evidence="11 12">
    <name type="scientific">Microbulbifer salipaludis</name>
    <dbReference type="NCBI Taxonomy" id="187980"/>
    <lineage>
        <taxon>Bacteria</taxon>
        <taxon>Pseudomonadati</taxon>
        <taxon>Pseudomonadota</taxon>
        <taxon>Gammaproteobacteria</taxon>
        <taxon>Cellvibrionales</taxon>
        <taxon>Microbulbiferaceae</taxon>
        <taxon>Microbulbifer</taxon>
    </lineage>
</organism>
<dbReference type="Pfam" id="PF03544">
    <property type="entry name" value="TonB_C"/>
    <property type="match status" value="1"/>
</dbReference>
<evidence type="ECO:0000256" key="3">
    <source>
        <dbReference type="ARBA" id="ARBA00022448"/>
    </source>
</evidence>
<keyword evidence="8" id="KW-1133">Transmembrane helix</keyword>
<evidence type="ECO:0000256" key="2">
    <source>
        <dbReference type="ARBA" id="ARBA00006555"/>
    </source>
</evidence>
<evidence type="ECO:0000256" key="1">
    <source>
        <dbReference type="ARBA" id="ARBA00004383"/>
    </source>
</evidence>
<name>A0ABS3E493_9GAMM</name>
<keyword evidence="3" id="KW-0813">Transport</keyword>
<evidence type="ECO:0000256" key="4">
    <source>
        <dbReference type="ARBA" id="ARBA00022475"/>
    </source>
</evidence>
<dbReference type="InterPro" id="IPR037682">
    <property type="entry name" value="TonB_C"/>
</dbReference>
<keyword evidence="6" id="KW-0812">Transmembrane</keyword>
<protein>
    <submittedName>
        <fullName evidence="11">TonB family protein</fullName>
    </submittedName>
</protein>
<proteinExistence type="inferred from homology"/>
<evidence type="ECO:0000313" key="12">
    <source>
        <dbReference type="Proteomes" id="UP000664293"/>
    </source>
</evidence>
<dbReference type="Proteomes" id="UP000664293">
    <property type="component" value="Unassembled WGS sequence"/>
</dbReference>
<evidence type="ECO:0000256" key="5">
    <source>
        <dbReference type="ARBA" id="ARBA00022519"/>
    </source>
</evidence>
<feature type="domain" description="TonB C-terminal" evidence="10">
    <location>
        <begin position="88"/>
        <end position="185"/>
    </location>
</feature>
<keyword evidence="9" id="KW-0472">Membrane</keyword>
<keyword evidence="7" id="KW-0653">Protein transport</keyword>
<dbReference type="Gene3D" id="3.30.1150.10">
    <property type="match status" value="1"/>
</dbReference>
<evidence type="ECO:0000256" key="7">
    <source>
        <dbReference type="ARBA" id="ARBA00022927"/>
    </source>
</evidence>
<keyword evidence="5" id="KW-0997">Cell inner membrane</keyword>
<gene>
    <name evidence="11" type="ORF">JF535_04550</name>
</gene>
<accession>A0ABS3E493</accession>
<evidence type="ECO:0000313" key="11">
    <source>
        <dbReference type="EMBL" id="MBN8430119.1"/>
    </source>
</evidence>
<dbReference type="InterPro" id="IPR006260">
    <property type="entry name" value="TonB/TolA_C"/>
</dbReference>
<keyword evidence="4" id="KW-1003">Cell membrane</keyword>
<sequence>MTGLLLLGMAQLIATDYQEPPEVLPPKVAPIHLPEMKRTVERVDPIRKPQQLPPPVKPQPVERTLEPAQVPIIVGPPVVTQQTIDPGIVSSDPLPFYKPAPRYPSRALAQGIEGYVVVEFTITRSGSVRDPRVVGGYDSAGAPTEVFNRSALNAVERFKYRPTLVDGNPVEKQGVRNRITFKLAE</sequence>
<dbReference type="RefSeq" id="WP_206999533.1">
    <property type="nucleotide sequence ID" value="NZ_JAEKJR010000001.1"/>
</dbReference>
<keyword evidence="12" id="KW-1185">Reference proteome</keyword>
<evidence type="ECO:0000256" key="9">
    <source>
        <dbReference type="ARBA" id="ARBA00023136"/>
    </source>
</evidence>
<evidence type="ECO:0000256" key="6">
    <source>
        <dbReference type="ARBA" id="ARBA00022692"/>
    </source>
</evidence>
<dbReference type="SUPFAM" id="SSF74653">
    <property type="entry name" value="TolA/TonB C-terminal domain"/>
    <property type="match status" value="1"/>
</dbReference>
<dbReference type="NCBIfam" id="TIGR01352">
    <property type="entry name" value="tonB_Cterm"/>
    <property type="match status" value="1"/>
</dbReference>
<dbReference type="PROSITE" id="PS52015">
    <property type="entry name" value="TONB_CTD"/>
    <property type="match status" value="1"/>
</dbReference>
<evidence type="ECO:0000256" key="8">
    <source>
        <dbReference type="ARBA" id="ARBA00022989"/>
    </source>
</evidence>
<comment type="similarity">
    <text evidence="2">Belongs to the TonB family.</text>
</comment>
<comment type="subcellular location">
    <subcellularLocation>
        <location evidence="1">Cell inner membrane</location>
        <topology evidence="1">Single-pass membrane protein</topology>
        <orientation evidence="1">Periplasmic side</orientation>
    </subcellularLocation>
</comment>
<dbReference type="InterPro" id="IPR051045">
    <property type="entry name" value="TonB-dependent_transducer"/>
</dbReference>
<reference evidence="11 12" key="1">
    <citation type="submission" date="2020-12" db="EMBL/GenBank/DDBJ databases">
        <title>Oil enriched cultivation method for isolating marine PHA-producing bacteria.</title>
        <authorList>
            <person name="Zheng W."/>
            <person name="Yu S."/>
            <person name="Huang Y."/>
        </authorList>
    </citation>
    <scope>NUCLEOTIDE SEQUENCE [LARGE SCALE GENOMIC DNA]</scope>
    <source>
        <strain evidence="11 12">SN0-2</strain>
    </source>
</reference>
<dbReference type="PANTHER" id="PTHR33446">
    <property type="entry name" value="PROTEIN TONB-RELATED"/>
    <property type="match status" value="1"/>
</dbReference>
<evidence type="ECO:0000259" key="10">
    <source>
        <dbReference type="PROSITE" id="PS52015"/>
    </source>
</evidence>
<comment type="caution">
    <text evidence="11">The sequence shown here is derived from an EMBL/GenBank/DDBJ whole genome shotgun (WGS) entry which is preliminary data.</text>
</comment>
<dbReference type="EMBL" id="JAEKJR010000001">
    <property type="protein sequence ID" value="MBN8430119.1"/>
    <property type="molecule type" value="Genomic_DNA"/>
</dbReference>